<dbReference type="InterPro" id="IPR032466">
    <property type="entry name" value="Metal_Hydrolase"/>
</dbReference>
<dbReference type="Pfam" id="PF01979">
    <property type="entry name" value="Amidohydro_1"/>
    <property type="match status" value="1"/>
</dbReference>
<evidence type="ECO:0000313" key="2">
    <source>
        <dbReference type="EMBL" id="MDQ0351867.1"/>
    </source>
</evidence>
<dbReference type="PANTHER" id="PTHR43135">
    <property type="entry name" value="ALPHA-D-RIBOSE 1-METHYLPHOSPHONATE 5-TRIPHOSPHATE DIPHOSPHATASE"/>
    <property type="match status" value="1"/>
</dbReference>
<gene>
    <name evidence="2" type="ORF">J2R98_001699</name>
</gene>
<dbReference type="SUPFAM" id="SSF51556">
    <property type="entry name" value="Metallo-dependent hydrolases"/>
    <property type="match status" value="1"/>
</dbReference>
<reference evidence="2 3" key="1">
    <citation type="submission" date="2023-07" db="EMBL/GenBank/DDBJ databases">
        <title>Genomic Encyclopedia of Type Strains, Phase IV (KMG-IV): sequencing the most valuable type-strain genomes for metagenomic binning, comparative biology and taxonomic classification.</title>
        <authorList>
            <person name="Goeker M."/>
        </authorList>
    </citation>
    <scope>NUCLEOTIDE SEQUENCE [LARGE SCALE GENOMIC DNA]</scope>
    <source>
        <strain evidence="2 3">DSM 15448</strain>
    </source>
</reference>
<dbReference type="InterPro" id="IPR006680">
    <property type="entry name" value="Amidohydro-rel"/>
</dbReference>
<feature type="domain" description="Amidohydrolase-related" evidence="1">
    <location>
        <begin position="54"/>
        <end position="406"/>
    </location>
</feature>
<protein>
    <submittedName>
        <fullName evidence="2">Imidazolonepropionase-like amidohydrolase</fullName>
    </submittedName>
</protein>
<dbReference type="EMBL" id="JAUSUP010000004">
    <property type="protein sequence ID" value="MDQ0351867.1"/>
    <property type="molecule type" value="Genomic_DNA"/>
</dbReference>
<accession>A0ABU0DTW1</accession>
<dbReference type="InterPro" id="IPR011059">
    <property type="entry name" value="Metal-dep_hydrolase_composite"/>
</dbReference>
<dbReference type="Gene3D" id="1.20.58.520">
    <property type="entry name" value="Amidohydrolase"/>
    <property type="match status" value="1"/>
</dbReference>
<dbReference type="PANTHER" id="PTHR43135:SF3">
    <property type="entry name" value="ALPHA-D-RIBOSE 1-METHYLPHOSPHONATE 5-TRIPHOSPHATE DIPHOSPHATASE"/>
    <property type="match status" value="1"/>
</dbReference>
<sequence>MTQHYVIRGAQVLDFDIDDFNYQDIEIKEGKIETIVEPGKSVSGAKNVDFQGHYIIPGLIDMHVHIKEGYAPYFVAAGVTTVRNTGGNVHELDTLIRARKDSPTPHVYSTDRIIDGTPGLWGDTSPWNLNVTKEEEVTREIERQAKAGAKFIKVYGRLPRHLIAHAVNEAKKFNLDVSCDLVHSNDVDALTAAKLGVKWFEHASGILQSIYPKWSMNAEQSRWDSIPFDQPDEEAIRYICEKLLNYDVILCPTMILFDQMKDYPNYWKPEHSLIRAIESHSSLLNQWQAISQHEAALQPLGIQSKMNQRIAKMYADLGGKIVAGTDTPAGIYTWPGLALHRELELFVENGFSPLQALRAATIEASESIGLSHIGAIQPNKQADLVILNANPLDNIKHTKDIHYVIKGEHMYSQQEIINEIPDEEEVLTNLKTFLSRFNEEVNGDWYETMIKEFD</sequence>
<dbReference type="Gene3D" id="3.30.110.90">
    <property type="entry name" value="Amidohydrolase"/>
    <property type="match status" value="1"/>
</dbReference>
<organism evidence="2 3">
    <name type="scientific">Alkalibacillus filiformis</name>
    <dbReference type="NCBI Taxonomy" id="200990"/>
    <lineage>
        <taxon>Bacteria</taxon>
        <taxon>Bacillati</taxon>
        <taxon>Bacillota</taxon>
        <taxon>Bacilli</taxon>
        <taxon>Bacillales</taxon>
        <taxon>Bacillaceae</taxon>
        <taxon>Alkalibacillus</taxon>
    </lineage>
</organism>
<proteinExistence type="predicted"/>
<dbReference type="InterPro" id="IPR051781">
    <property type="entry name" value="Metallo-dep_Hydrolase"/>
</dbReference>
<evidence type="ECO:0000259" key="1">
    <source>
        <dbReference type="Pfam" id="PF01979"/>
    </source>
</evidence>
<name>A0ABU0DTW1_9BACI</name>
<comment type="caution">
    <text evidence="2">The sequence shown here is derived from an EMBL/GenBank/DDBJ whole genome shotgun (WGS) entry which is preliminary data.</text>
</comment>
<dbReference type="RefSeq" id="WP_307067947.1">
    <property type="nucleotide sequence ID" value="NZ_JAUSUP010000004.1"/>
</dbReference>
<evidence type="ECO:0000313" key="3">
    <source>
        <dbReference type="Proteomes" id="UP001236723"/>
    </source>
</evidence>
<dbReference type="Gene3D" id="3.40.50.10910">
    <property type="entry name" value="Amidohydrolase"/>
    <property type="match status" value="1"/>
</dbReference>
<dbReference type="Gene3D" id="2.30.40.10">
    <property type="entry name" value="Urease, subunit C, domain 1"/>
    <property type="match status" value="1"/>
</dbReference>
<dbReference type="Proteomes" id="UP001236723">
    <property type="component" value="Unassembled WGS sequence"/>
</dbReference>
<keyword evidence="3" id="KW-1185">Reference proteome</keyword>
<dbReference type="SUPFAM" id="SSF51338">
    <property type="entry name" value="Composite domain of metallo-dependent hydrolases"/>
    <property type="match status" value="1"/>
</dbReference>